<keyword evidence="9 11" id="KW-0486">Methionine biosynthesis</keyword>
<evidence type="ECO:0000256" key="7">
    <source>
        <dbReference type="ARBA" id="ARBA00023002"/>
    </source>
</evidence>
<keyword evidence="5 11" id="KW-0479">Metal-binding</keyword>
<comment type="cofactor">
    <cofactor evidence="11">
        <name>Fe(2+)</name>
        <dbReference type="ChEBI" id="CHEBI:29033"/>
    </cofactor>
    <cofactor evidence="11">
        <name>Ni(2+)</name>
        <dbReference type="ChEBI" id="CHEBI:49786"/>
    </cofactor>
    <text evidence="11">Binds either 1 Fe or Ni cation per monomer. Iron-binding promotes an acireductone dioxygenase reaction producing 2-keto-4-methylthiobutyrate, while nickel-binding promotes an acireductone dioxygenase reaction producing 3-(methylsulfanyl)propanoate.</text>
</comment>
<dbReference type="GO" id="GO:0005737">
    <property type="term" value="C:cytoplasm"/>
    <property type="evidence" value="ECO:0007669"/>
    <property type="project" value="UniProtKB-SubCell"/>
</dbReference>
<dbReference type="AlphaFoldDB" id="A0AAD3TP72"/>
<evidence type="ECO:0000256" key="9">
    <source>
        <dbReference type="ARBA" id="ARBA00023167"/>
    </source>
</evidence>
<evidence type="ECO:0000256" key="10">
    <source>
        <dbReference type="ARBA" id="ARBA00023242"/>
    </source>
</evidence>
<dbReference type="GO" id="GO:0010309">
    <property type="term" value="F:acireductone dioxygenase [iron(II)-requiring] activity"/>
    <property type="evidence" value="ECO:0007669"/>
    <property type="project" value="UniProtKB-UniRule"/>
</dbReference>
<evidence type="ECO:0000256" key="5">
    <source>
        <dbReference type="ARBA" id="ARBA00022723"/>
    </source>
</evidence>
<evidence type="ECO:0000256" key="2">
    <source>
        <dbReference type="ARBA" id="ARBA00022490"/>
    </source>
</evidence>
<gene>
    <name evidence="11 12" type="primary">ADI1</name>
    <name evidence="12" type="ORF">CspeluHIS016_0107690</name>
</gene>
<dbReference type="EC" id="1.13.11.54" evidence="11"/>
<comment type="caution">
    <text evidence="12">The sequence shown here is derived from an EMBL/GenBank/DDBJ whole genome shotgun (WGS) entry which is preliminary data.</text>
</comment>
<keyword evidence="7 11" id="KW-0560">Oxidoreductase</keyword>
<dbReference type="CDD" id="cd02232">
    <property type="entry name" value="cupin_ARD"/>
    <property type="match status" value="1"/>
</dbReference>
<feature type="binding site" evidence="11">
    <location>
        <position position="85"/>
    </location>
    <ligand>
        <name>Fe(2+)</name>
        <dbReference type="ChEBI" id="CHEBI:29033"/>
        <note>for iron-dependent acireductone dioxygenase activity</note>
    </ligand>
</feature>
<dbReference type="GO" id="GO:0016151">
    <property type="term" value="F:nickel cation binding"/>
    <property type="evidence" value="ECO:0007669"/>
    <property type="project" value="UniProtKB-UniRule"/>
</dbReference>
<dbReference type="HAMAP" id="MF_03154">
    <property type="entry name" value="Salvage_MtnD_euk"/>
    <property type="match status" value="1"/>
</dbReference>
<feature type="binding site" evidence="11">
    <location>
        <position position="126"/>
    </location>
    <ligand>
        <name>Ni(2+)</name>
        <dbReference type="ChEBI" id="CHEBI:49786"/>
        <note>for nickel-dependent acireductone dioxygenase activity</note>
    </ligand>
</feature>
<dbReference type="GO" id="GO:0005634">
    <property type="term" value="C:nucleus"/>
    <property type="evidence" value="ECO:0007669"/>
    <property type="project" value="UniProtKB-SubCell"/>
</dbReference>
<evidence type="ECO:0000256" key="1">
    <source>
        <dbReference type="ARBA" id="ARBA00000428"/>
    </source>
</evidence>
<keyword evidence="6 11" id="KW-0223">Dioxygenase</keyword>
<feature type="binding site" evidence="11">
    <location>
        <position position="83"/>
    </location>
    <ligand>
        <name>Fe(2+)</name>
        <dbReference type="ChEBI" id="CHEBI:29033"/>
        <note>for iron-dependent acireductone dioxygenase activity</note>
    </ligand>
</feature>
<dbReference type="InterPro" id="IPR027496">
    <property type="entry name" value="ARD_euk"/>
</dbReference>
<protein>
    <recommendedName>
        <fullName evidence="11">Acireductone dioxygenase</fullName>
    </recommendedName>
    <alternativeName>
        <fullName evidence="11">Acireductone dioxygenase (Fe(2+)-requiring)</fullName>
        <shortName evidence="11">ARD'</shortName>
        <shortName evidence="11">Fe-ARD</shortName>
        <ecNumber evidence="11">1.13.11.54</ecNumber>
    </alternativeName>
    <alternativeName>
        <fullName evidence="11">Acireductone dioxygenase (Ni(2+)-requiring)</fullName>
        <shortName evidence="11">ARD</shortName>
        <shortName evidence="11">Ni-ARD</shortName>
        <ecNumber evidence="11">1.13.11.53</ecNumber>
    </alternativeName>
</protein>
<reference evidence="12" key="1">
    <citation type="journal article" date="2023" name="BMC Genomics">
        <title>Chromosome-level genome assemblies of Cutaneotrichosporon spp. (Trichosporonales, Basidiomycota) reveal imbalanced evolution between nucleotide sequences and chromosome synteny.</title>
        <authorList>
            <person name="Kobayashi Y."/>
            <person name="Kayamori A."/>
            <person name="Aoki K."/>
            <person name="Shiwa Y."/>
            <person name="Matsutani M."/>
            <person name="Fujita N."/>
            <person name="Sugita T."/>
            <person name="Iwasaki W."/>
            <person name="Tanaka N."/>
            <person name="Takashima M."/>
        </authorList>
    </citation>
    <scope>NUCLEOTIDE SEQUENCE</scope>
    <source>
        <strain evidence="12">HIS016</strain>
    </source>
</reference>
<dbReference type="GO" id="GO:0005506">
    <property type="term" value="F:iron ion binding"/>
    <property type="evidence" value="ECO:0007669"/>
    <property type="project" value="UniProtKB-UniRule"/>
</dbReference>
<sequence length="175" mass="20080">MRAYYYDELPGDQRLMHDSGEAVSEQTLAGLGVIYHSIPIDAEGMWKQSIDKFALARGYKNRDQISVTPNGLGESYEAKIKMHLHDDEEIRFILDGSGFFDIRDKRWIRIHLVQGDLIVLPLGIYHRFTVDEGNDITAMRLFQDEPKWCPYSRADNGTDSRESRHEYVKSVAVAA</sequence>
<comment type="catalytic activity">
    <reaction evidence="11">
        <text>1,2-dihydroxy-5-(methylsulfanyl)pent-1-en-3-one + O2 = 3-(methylsulfanyl)propanoate + CO + formate + 2 H(+)</text>
        <dbReference type="Rhea" id="RHEA:14161"/>
        <dbReference type="ChEBI" id="CHEBI:15378"/>
        <dbReference type="ChEBI" id="CHEBI:15379"/>
        <dbReference type="ChEBI" id="CHEBI:15740"/>
        <dbReference type="ChEBI" id="CHEBI:17245"/>
        <dbReference type="ChEBI" id="CHEBI:49016"/>
        <dbReference type="ChEBI" id="CHEBI:49252"/>
        <dbReference type="EC" id="1.13.11.53"/>
    </reaction>
</comment>
<dbReference type="Proteomes" id="UP001222932">
    <property type="component" value="Unassembled WGS sequence"/>
</dbReference>
<dbReference type="GO" id="GO:0010308">
    <property type="term" value="F:acireductone dioxygenase (Ni2+-requiring) activity"/>
    <property type="evidence" value="ECO:0007669"/>
    <property type="project" value="UniProtKB-UniRule"/>
</dbReference>
<feature type="binding site" evidence="11">
    <location>
        <position position="85"/>
    </location>
    <ligand>
        <name>Ni(2+)</name>
        <dbReference type="ChEBI" id="CHEBI:49786"/>
        <note>for nickel-dependent acireductone dioxygenase activity</note>
    </ligand>
</feature>
<keyword evidence="3 11" id="KW-0533">Nickel</keyword>
<dbReference type="EMBL" id="BTCM01000001">
    <property type="protein sequence ID" value="GMK54183.1"/>
    <property type="molecule type" value="Genomic_DNA"/>
</dbReference>
<evidence type="ECO:0000256" key="11">
    <source>
        <dbReference type="HAMAP-Rule" id="MF_03154"/>
    </source>
</evidence>
<dbReference type="InterPro" id="IPR014710">
    <property type="entry name" value="RmlC-like_jellyroll"/>
</dbReference>
<evidence type="ECO:0000313" key="12">
    <source>
        <dbReference type="EMBL" id="GMK54183.1"/>
    </source>
</evidence>
<feature type="binding site" evidence="11">
    <location>
        <position position="89"/>
    </location>
    <ligand>
        <name>Fe(2+)</name>
        <dbReference type="ChEBI" id="CHEBI:29033"/>
        <note>for iron-dependent acireductone dioxygenase activity</note>
    </ligand>
</feature>
<accession>A0AAD3TP72</accession>
<comment type="subcellular location">
    <subcellularLocation>
        <location evidence="11">Cytoplasm</location>
    </subcellularLocation>
    <subcellularLocation>
        <location evidence="11">Nucleus</location>
    </subcellularLocation>
</comment>
<comment type="pathway">
    <text evidence="11">Amino-acid biosynthesis; L-methionine biosynthesis via salvage pathway; L-methionine from S-methyl-5-thio-alpha-D-ribose 1-phosphate: step 5/6.</text>
</comment>
<keyword evidence="2 11" id="KW-0963">Cytoplasm</keyword>
<feature type="binding site" evidence="11">
    <location>
        <position position="83"/>
    </location>
    <ligand>
        <name>Ni(2+)</name>
        <dbReference type="ChEBI" id="CHEBI:49786"/>
        <note>for nickel-dependent acireductone dioxygenase activity</note>
    </ligand>
</feature>
<dbReference type="SUPFAM" id="SSF51182">
    <property type="entry name" value="RmlC-like cupins"/>
    <property type="match status" value="1"/>
</dbReference>
<evidence type="ECO:0000256" key="3">
    <source>
        <dbReference type="ARBA" id="ARBA00022596"/>
    </source>
</evidence>
<feature type="binding site" evidence="11">
    <location>
        <position position="89"/>
    </location>
    <ligand>
        <name>Ni(2+)</name>
        <dbReference type="ChEBI" id="CHEBI:49786"/>
        <note>for nickel-dependent acireductone dioxygenase activity</note>
    </ligand>
</feature>
<dbReference type="GO" id="GO:0019509">
    <property type="term" value="P:L-methionine salvage from methylthioadenosine"/>
    <property type="evidence" value="ECO:0007669"/>
    <property type="project" value="UniProtKB-UniRule"/>
</dbReference>
<keyword evidence="4 11" id="KW-0028">Amino-acid biosynthesis</keyword>
<dbReference type="InterPro" id="IPR004313">
    <property type="entry name" value="ARD"/>
</dbReference>
<evidence type="ECO:0000256" key="4">
    <source>
        <dbReference type="ARBA" id="ARBA00022605"/>
    </source>
</evidence>
<dbReference type="FunFam" id="2.60.120.10:FF:000099">
    <property type="entry name" value="1,2-dihydroxy-3-keto-5-methylthiopentene dioxygenase"/>
    <property type="match status" value="1"/>
</dbReference>
<dbReference type="Gene3D" id="2.60.120.10">
    <property type="entry name" value="Jelly Rolls"/>
    <property type="match status" value="1"/>
</dbReference>
<evidence type="ECO:0000313" key="13">
    <source>
        <dbReference type="Proteomes" id="UP001222932"/>
    </source>
</evidence>
<dbReference type="PANTHER" id="PTHR23418:SF0">
    <property type="entry name" value="ACIREDUCTONE DIOXYGENASE"/>
    <property type="match status" value="1"/>
</dbReference>
<dbReference type="InterPro" id="IPR011051">
    <property type="entry name" value="RmlC_Cupin_sf"/>
</dbReference>
<name>A0AAD3TP72_9TREE</name>
<comment type="function">
    <text evidence="11">Catalyzes 2 different reactions between oxygen and the acireductone 1,2-dihydroxy-3-keto-5-methylthiopentene (DHK-MTPene) depending upon the metal bound in the active site. Fe-containing acireductone dioxygenase (Fe-ARD) produces formate and 2-keto-4-methylthiobutyrate (KMTB), the alpha-ketoacid precursor of methionine in the methionine recycle pathway. Ni-containing acireductone dioxygenase (Ni-ARD) produces methylthiopropionate, carbon monoxide and formate, and does not lie on the methionine recycle pathway.</text>
</comment>
<keyword evidence="8 11" id="KW-0408">Iron</keyword>
<proteinExistence type="inferred from homology"/>
<keyword evidence="13" id="KW-1185">Reference proteome</keyword>
<dbReference type="PANTHER" id="PTHR23418">
    <property type="entry name" value="ACIREDUCTONE DIOXYGENASE"/>
    <property type="match status" value="1"/>
</dbReference>
<feature type="binding site" evidence="11">
    <location>
        <position position="126"/>
    </location>
    <ligand>
        <name>Fe(2+)</name>
        <dbReference type="ChEBI" id="CHEBI:29033"/>
        <note>for iron-dependent acireductone dioxygenase activity</note>
    </ligand>
</feature>
<evidence type="ECO:0000256" key="6">
    <source>
        <dbReference type="ARBA" id="ARBA00022964"/>
    </source>
</evidence>
<evidence type="ECO:0000256" key="8">
    <source>
        <dbReference type="ARBA" id="ARBA00023004"/>
    </source>
</evidence>
<keyword evidence="10 11" id="KW-0539">Nucleus</keyword>
<dbReference type="EC" id="1.13.11.53" evidence="11"/>
<organism evidence="12 13">
    <name type="scientific">Cutaneotrichosporon spelunceum</name>
    <dbReference type="NCBI Taxonomy" id="1672016"/>
    <lineage>
        <taxon>Eukaryota</taxon>
        <taxon>Fungi</taxon>
        <taxon>Dikarya</taxon>
        <taxon>Basidiomycota</taxon>
        <taxon>Agaricomycotina</taxon>
        <taxon>Tremellomycetes</taxon>
        <taxon>Trichosporonales</taxon>
        <taxon>Trichosporonaceae</taxon>
        <taxon>Cutaneotrichosporon</taxon>
    </lineage>
</organism>
<dbReference type="Pfam" id="PF03079">
    <property type="entry name" value="ARD"/>
    <property type="match status" value="1"/>
</dbReference>
<comment type="catalytic activity">
    <reaction evidence="1 11">
        <text>1,2-dihydroxy-5-(methylsulfanyl)pent-1-en-3-one + O2 = 4-methylsulfanyl-2-oxobutanoate + formate + 2 H(+)</text>
        <dbReference type="Rhea" id="RHEA:24504"/>
        <dbReference type="ChEBI" id="CHEBI:15378"/>
        <dbReference type="ChEBI" id="CHEBI:15379"/>
        <dbReference type="ChEBI" id="CHEBI:15740"/>
        <dbReference type="ChEBI" id="CHEBI:16723"/>
        <dbReference type="ChEBI" id="CHEBI:49252"/>
        <dbReference type="EC" id="1.13.11.54"/>
    </reaction>
</comment>
<comment type="similarity">
    <text evidence="11">Belongs to the acireductone dioxygenase (ARD) family.</text>
</comment>
<reference evidence="12" key="2">
    <citation type="submission" date="2023-06" db="EMBL/GenBank/DDBJ databases">
        <authorList>
            <person name="Kobayashi Y."/>
            <person name="Kayamori A."/>
            <person name="Aoki K."/>
            <person name="Shiwa Y."/>
            <person name="Fujita N."/>
            <person name="Sugita T."/>
            <person name="Iwasaki W."/>
            <person name="Tanaka N."/>
            <person name="Takashima M."/>
        </authorList>
    </citation>
    <scope>NUCLEOTIDE SEQUENCE</scope>
    <source>
        <strain evidence="12">HIS016</strain>
    </source>
</reference>